<reference evidence="3" key="1">
    <citation type="submission" date="2011-07" db="EMBL/GenBank/DDBJ databases">
        <authorList>
            <consortium name="Caenorhabditis brenneri Sequencing and Analysis Consortium"/>
            <person name="Wilson R.K."/>
        </authorList>
    </citation>
    <scope>NUCLEOTIDE SEQUENCE [LARGE SCALE GENOMIC DNA]</scope>
    <source>
        <strain evidence="3">PB2801</strain>
    </source>
</reference>
<evidence type="ECO:0000313" key="2">
    <source>
        <dbReference type="EMBL" id="EGT44340.1"/>
    </source>
</evidence>
<organism evidence="3">
    <name type="scientific">Caenorhabditis brenneri</name>
    <name type="common">Nematode worm</name>
    <dbReference type="NCBI Taxonomy" id="135651"/>
    <lineage>
        <taxon>Eukaryota</taxon>
        <taxon>Metazoa</taxon>
        <taxon>Ecdysozoa</taxon>
        <taxon>Nematoda</taxon>
        <taxon>Chromadorea</taxon>
        <taxon>Rhabditida</taxon>
        <taxon>Rhabditina</taxon>
        <taxon>Rhabditomorpha</taxon>
        <taxon>Rhabditoidea</taxon>
        <taxon>Rhabditidae</taxon>
        <taxon>Peloderinae</taxon>
        <taxon>Caenorhabditis</taxon>
    </lineage>
</organism>
<dbReference type="PROSITE" id="PS50181">
    <property type="entry name" value="FBOX"/>
    <property type="match status" value="1"/>
</dbReference>
<dbReference type="HOGENOM" id="CLU_048940_0_0_1"/>
<proteinExistence type="predicted"/>
<accession>G0P3T4</accession>
<dbReference type="EMBL" id="GL380052">
    <property type="protein sequence ID" value="EGT44340.1"/>
    <property type="molecule type" value="Genomic_DNA"/>
</dbReference>
<evidence type="ECO:0000313" key="3">
    <source>
        <dbReference type="Proteomes" id="UP000008068"/>
    </source>
</evidence>
<feature type="domain" description="F-box" evidence="1">
    <location>
        <begin position="2"/>
        <end position="52"/>
    </location>
</feature>
<dbReference type="PANTHER" id="PTHR21503">
    <property type="entry name" value="F-BOX-CONTAINING HYPOTHETICAL PROTEIN C.ELEGANS"/>
    <property type="match status" value="1"/>
</dbReference>
<dbReference type="OrthoDB" id="361039at2759"/>
<name>G0P3T4_CAEBE</name>
<dbReference type="InParanoid" id="G0P3T4"/>
<dbReference type="InterPro" id="IPR012885">
    <property type="entry name" value="F-box_Sdz-33"/>
</dbReference>
<gene>
    <name evidence="2" type="ORF">CAEBREN_14767</name>
</gene>
<dbReference type="Pfam" id="PF07735">
    <property type="entry name" value="FBA_2"/>
    <property type="match status" value="1"/>
</dbReference>
<keyword evidence="3" id="KW-1185">Reference proteome</keyword>
<dbReference type="InterPro" id="IPR001810">
    <property type="entry name" value="F-box_dom"/>
</dbReference>
<dbReference type="AlphaFoldDB" id="G0P3T4"/>
<sequence length="331" mass="38191">MGVPILRIPVVALKVLLDHLNNVELVTISLLSRRADWLLKICGRRNVSFYNLKDSEIRGFCKATILELLLLESRRQGELPPWCFELFCSVNDDLELSISCLYFLVPIHFGAFRDIENFVGVRSNLKVGESVVPVLTTKQNNGAEKIRIFWNSEPNGMIVLLDYFKSNFDLSIEELKFGGENTRAVKTVINHINSTQTIVRRVEVDRIFSDDAYKFVLENVSARKSFFSSFSPDPEFKFNGTIRAKNIRIYYCKWLTLESLLNSTKSKVIEVGTDFKEEECRTFLREWQSGKFPKLKEVRLSTSGFYPNVTTGFSERLDKFLITSDKKLRCF</sequence>
<dbReference type="Proteomes" id="UP000008068">
    <property type="component" value="Unassembled WGS sequence"/>
</dbReference>
<evidence type="ECO:0000259" key="1">
    <source>
        <dbReference type="PROSITE" id="PS50181"/>
    </source>
</evidence>
<protein>
    <recommendedName>
        <fullName evidence="1">F-box domain-containing protein</fullName>
    </recommendedName>
</protein>